<feature type="domain" description="DNA methylase N-4/N-6" evidence="7">
    <location>
        <begin position="118"/>
        <end position="469"/>
    </location>
</feature>
<dbReference type="InterPro" id="IPR002052">
    <property type="entry name" value="DNA_methylase_N6_adenine_CS"/>
</dbReference>
<evidence type="ECO:0000313" key="9">
    <source>
        <dbReference type="Proteomes" id="UP000198620"/>
    </source>
</evidence>
<dbReference type="GO" id="GO:0008170">
    <property type="term" value="F:N-methyltransferase activity"/>
    <property type="evidence" value="ECO:0007669"/>
    <property type="project" value="InterPro"/>
</dbReference>
<dbReference type="STRING" id="1233.SAMN05216387_10384"/>
<dbReference type="InterPro" id="IPR002295">
    <property type="entry name" value="N4/N6-MTase_EcoPI_Mod-like"/>
</dbReference>
<dbReference type="EMBL" id="FOBH01000003">
    <property type="protein sequence ID" value="SEK80970.1"/>
    <property type="molecule type" value="Genomic_DNA"/>
</dbReference>
<evidence type="ECO:0000256" key="3">
    <source>
        <dbReference type="ARBA" id="ARBA00022603"/>
    </source>
</evidence>
<dbReference type="GO" id="GO:0009007">
    <property type="term" value="F:site-specific DNA-methyltransferase (adenine-specific) activity"/>
    <property type="evidence" value="ECO:0007669"/>
    <property type="project" value="UniProtKB-EC"/>
</dbReference>
<dbReference type="GO" id="GO:0032259">
    <property type="term" value="P:methylation"/>
    <property type="evidence" value="ECO:0007669"/>
    <property type="project" value="UniProtKB-KW"/>
</dbReference>
<keyword evidence="5" id="KW-0949">S-adenosyl-L-methionine</keyword>
<organism evidence="8 9">
    <name type="scientific">Nitrosovibrio tenuis</name>
    <dbReference type="NCBI Taxonomy" id="1233"/>
    <lineage>
        <taxon>Bacteria</taxon>
        <taxon>Pseudomonadati</taxon>
        <taxon>Pseudomonadota</taxon>
        <taxon>Betaproteobacteria</taxon>
        <taxon>Nitrosomonadales</taxon>
        <taxon>Nitrosomonadaceae</taxon>
        <taxon>Nitrosovibrio</taxon>
    </lineage>
</organism>
<evidence type="ECO:0000313" key="8">
    <source>
        <dbReference type="EMBL" id="SEK80970.1"/>
    </source>
</evidence>
<dbReference type="PROSITE" id="PS00092">
    <property type="entry name" value="N6_MTASE"/>
    <property type="match status" value="1"/>
</dbReference>
<dbReference type="InterPro" id="IPR002941">
    <property type="entry name" value="DNA_methylase_N4/N6"/>
</dbReference>
<keyword evidence="4 8" id="KW-0808">Transferase</keyword>
<dbReference type="SUPFAM" id="SSF53335">
    <property type="entry name" value="S-adenosyl-L-methionine-dependent methyltransferases"/>
    <property type="match status" value="1"/>
</dbReference>
<name>A0A1H7K3G9_9PROT</name>
<dbReference type="InterPro" id="IPR029063">
    <property type="entry name" value="SAM-dependent_MTases_sf"/>
</dbReference>
<evidence type="ECO:0000256" key="4">
    <source>
        <dbReference type="ARBA" id="ARBA00022679"/>
    </source>
</evidence>
<comment type="similarity">
    <text evidence="1">Belongs to the N(4)/N(6)-methyltransferase family.</text>
</comment>
<dbReference type="Pfam" id="PF01555">
    <property type="entry name" value="N6_N4_Mtase"/>
    <property type="match status" value="1"/>
</dbReference>
<evidence type="ECO:0000256" key="6">
    <source>
        <dbReference type="ARBA" id="ARBA00047942"/>
    </source>
</evidence>
<evidence type="ECO:0000256" key="5">
    <source>
        <dbReference type="ARBA" id="ARBA00022691"/>
    </source>
</evidence>
<dbReference type="PRINTS" id="PR00506">
    <property type="entry name" value="D21N6MTFRASE"/>
</dbReference>
<comment type="catalytic activity">
    <reaction evidence="6">
        <text>a 2'-deoxyadenosine in DNA + S-adenosyl-L-methionine = an N(6)-methyl-2'-deoxyadenosine in DNA + S-adenosyl-L-homocysteine + H(+)</text>
        <dbReference type="Rhea" id="RHEA:15197"/>
        <dbReference type="Rhea" id="RHEA-COMP:12418"/>
        <dbReference type="Rhea" id="RHEA-COMP:12419"/>
        <dbReference type="ChEBI" id="CHEBI:15378"/>
        <dbReference type="ChEBI" id="CHEBI:57856"/>
        <dbReference type="ChEBI" id="CHEBI:59789"/>
        <dbReference type="ChEBI" id="CHEBI:90615"/>
        <dbReference type="ChEBI" id="CHEBI:90616"/>
        <dbReference type="EC" id="2.1.1.72"/>
    </reaction>
</comment>
<proteinExistence type="inferred from homology"/>
<dbReference type="GO" id="GO:0003677">
    <property type="term" value="F:DNA binding"/>
    <property type="evidence" value="ECO:0007669"/>
    <property type="project" value="InterPro"/>
</dbReference>
<evidence type="ECO:0000259" key="7">
    <source>
        <dbReference type="Pfam" id="PF01555"/>
    </source>
</evidence>
<keyword evidence="9" id="KW-1185">Reference proteome</keyword>
<gene>
    <name evidence="8" type="ORF">SAMN05216387_10384</name>
</gene>
<dbReference type="OrthoDB" id="9816288at2"/>
<evidence type="ECO:0000256" key="2">
    <source>
        <dbReference type="ARBA" id="ARBA00011900"/>
    </source>
</evidence>
<protein>
    <recommendedName>
        <fullName evidence="2">site-specific DNA-methyltransferase (adenine-specific)</fullName>
        <ecNumber evidence="2">2.1.1.72</ecNumber>
    </recommendedName>
</protein>
<keyword evidence="3 8" id="KW-0489">Methyltransferase</keyword>
<dbReference type="EC" id="2.1.1.72" evidence="2"/>
<dbReference type="PIRSF" id="PIRSF015855">
    <property type="entry name" value="TypeIII_Mtase_mKpnI"/>
    <property type="match status" value="1"/>
</dbReference>
<sequence length="664" mass="75604">MTDPTNNTKETVLSPNPVFDRRAQLAALIPEAFSEGTLDIAALKRALGGEAIIEGGERYALTWAGKANAYKVLQSPSTATLRPQRDLSVNFDDAPHVFIEGENLEVLKVLQKAYFGKVKLIYIDPPYNTGSDSFIYPDRFLESKEDYLRRINDLADDGTLMREGFFRKNSKENGHYHSNWLSMMLPRLYIARNLLSADGVIFVSCDDNEMHNLRLLMNEVFGEEHFVSQLVIINNLKGRNDKKNVATCHEYMLVFSRNGFESYGLPLTQEQLKNYKYTDARGKKYALRDLRKRGSQDQRKDRPKMFFPILYNESTKKLSLTRQSPDDVEILPKRGDGSDGRWRWGKDSVLKNLGILEARYSESKRRWDVDYRIYLEPDAAETEIDEEEDDDDELYERTSKSKSFWRGGEISTDVGKREFKELFQGGFFDYPKSPFLMRRIIQMTTRGNDLILDFFAGTGTMAQAVLDINQTEGTARRFVCVQLPELIEPESDAGKAGFGTLAEVCRERIKRSIRHVETAADLATPSTANLGFKSFLLTPSNFKQWRGDGIDSAEQLAEQMQVFVQTEKDGAAVEHLLYELLLKCGQELTTPVETLDMAGGQVFAIRQRNMLFVLASFTEAMIQPLVDLKPREIIAIDGVFQDSDSLKSNLDLQCRDMGIKFTCL</sequence>
<dbReference type="AlphaFoldDB" id="A0A1H7K3G9"/>
<evidence type="ECO:0000256" key="1">
    <source>
        <dbReference type="ARBA" id="ARBA00006594"/>
    </source>
</evidence>
<dbReference type="Proteomes" id="UP000198620">
    <property type="component" value="Unassembled WGS sequence"/>
</dbReference>
<dbReference type="Gene3D" id="3.40.50.150">
    <property type="entry name" value="Vaccinia Virus protein VP39"/>
    <property type="match status" value="1"/>
</dbReference>
<accession>A0A1H7K3G9</accession>
<reference evidence="8 9" key="1">
    <citation type="submission" date="2016-10" db="EMBL/GenBank/DDBJ databases">
        <authorList>
            <person name="de Groot N.N."/>
        </authorList>
    </citation>
    <scope>NUCLEOTIDE SEQUENCE [LARGE SCALE GENOMIC DNA]</scope>
    <source>
        <strain evidence="8 9">Nv1</strain>
    </source>
</reference>
<dbReference type="RefSeq" id="WP_090828204.1">
    <property type="nucleotide sequence ID" value="NZ_FOBH01000003.1"/>
</dbReference>